<evidence type="ECO:0000313" key="1">
    <source>
        <dbReference type="EMBL" id="SDJ68544.1"/>
    </source>
</evidence>
<dbReference type="RefSeq" id="WP_170844549.1">
    <property type="nucleotide sequence ID" value="NZ_FNEK01000022.1"/>
</dbReference>
<organism evidence="1 2">
    <name type="scientific">Aliiruegeria lutimaris</name>
    <dbReference type="NCBI Taxonomy" id="571298"/>
    <lineage>
        <taxon>Bacteria</taxon>
        <taxon>Pseudomonadati</taxon>
        <taxon>Pseudomonadota</taxon>
        <taxon>Alphaproteobacteria</taxon>
        <taxon>Rhodobacterales</taxon>
        <taxon>Roseobacteraceae</taxon>
        <taxon>Aliiruegeria</taxon>
    </lineage>
</organism>
<dbReference type="Proteomes" id="UP000199382">
    <property type="component" value="Unassembled WGS sequence"/>
</dbReference>
<dbReference type="EMBL" id="FNEK01000022">
    <property type="protein sequence ID" value="SDJ68544.1"/>
    <property type="molecule type" value="Genomic_DNA"/>
</dbReference>
<dbReference type="AlphaFoldDB" id="A0A1G8VRC5"/>
<name>A0A1G8VRC5_9RHOB</name>
<reference evidence="1 2" key="1">
    <citation type="submission" date="2016-10" db="EMBL/GenBank/DDBJ databases">
        <authorList>
            <person name="de Groot N.N."/>
        </authorList>
    </citation>
    <scope>NUCLEOTIDE SEQUENCE [LARGE SCALE GENOMIC DNA]</scope>
    <source>
        <strain evidence="1 2">DSM 25294</strain>
    </source>
</reference>
<sequence length="51" mass="5781">MEKTLTEIEHEAYRLRNELIRETARDFSSYLKRKIGTLVSLGASPSAAQAK</sequence>
<gene>
    <name evidence="1" type="ORF">SAMN04488026_102210</name>
</gene>
<keyword evidence="2" id="KW-1185">Reference proteome</keyword>
<proteinExistence type="predicted"/>
<evidence type="ECO:0000313" key="2">
    <source>
        <dbReference type="Proteomes" id="UP000199382"/>
    </source>
</evidence>
<accession>A0A1G8VRC5</accession>
<protein>
    <submittedName>
        <fullName evidence="1">Uncharacterized protein</fullName>
    </submittedName>
</protein>